<evidence type="ECO:0000313" key="13">
    <source>
        <dbReference type="EMBL" id="PJR16077.1"/>
    </source>
</evidence>
<keyword evidence="5" id="KW-0762">Sugar transport</keyword>
<gene>
    <name evidence="13" type="ORF">CEJ86_04545</name>
</gene>
<feature type="transmembrane region" description="Helical" evidence="12">
    <location>
        <begin position="293"/>
        <end position="318"/>
    </location>
</feature>
<comment type="subcellular location">
    <subcellularLocation>
        <location evidence="1">Cell membrane</location>
        <topology evidence="1">Multi-pass membrane protein</topology>
    </subcellularLocation>
</comment>
<dbReference type="Pfam" id="PF02653">
    <property type="entry name" value="BPD_transp_2"/>
    <property type="match status" value="1"/>
</dbReference>
<keyword evidence="3" id="KW-1003">Cell membrane</keyword>
<feature type="transmembrane region" description="Helical" evidence="12">
    <location>
        <begin position="251"/>
        <end position="273"/>
    </location>
</feature>
<feature type="transmembrane region" description="Helical" evidence="12">
    <location>
        <begin position="163"/>
        <end position="182"/>
    </location>
</feature>
<evidence type="ECO:0000256" key="3">
    <source>
        <dbReference type="ARBA" id="ARBA00022475"/>
    </source>
</evidence>
<feature type="transmembrane region" description="Helical" evidence="12">
    <location>
        <begin position="111"/>
        <end position="131"/>
    </location>
</feature>
<feature type="transmembrane region" description="Helical" evidence="12">
    <location>
        <begin position="210"/>
        <end position="231"/>
    </location>
</feature>
<evidence type="ECO:0000313" key="14">
    <source>
        <dbReference type="Proteomes" id="UP000231987"/>
    </source>
</evidence>
<protein>
    <recommendedName>
        <fullName evidence="10">Xylose transport system permease protein XylH</fullName>
    </recommendedName>
</protein>
<name>A0A2J0Z6E4_RHIML</name>
<feature type="transmembrane region" description="Helical" evidence="12">
    <location>
        <begin position="46"/>
        <end position="66"/>
    </location>
</feature>
<feature type="transmembrane region" description="Helical" evidence="12">
    <location>
        <begin position="351"/>
        <end position="372"/>
    </location>
</feature>
<keyword evidence="4" id="KW-0997">Cell inner membrane</keyword>
<evidence type="ECO:0000256" key="1">
    <source>
        <dbReference type="ARBA" id="ARBA00004651"/>
    </source>
</evidence>
<evidence type="ECO:0000256" key="7">
    <source>
        <dbReference type="ARBA" id="ARBA00022989"/>
    </source>
</evidence>
<feature type="transmembrane region" description="Helical" evidence="12">
    <location>
        <begin position="78"/>
        <end position="99"/>
    </location>
</feature>
<dbReference type="GO" id="GO:0005886">
    <property type="term" value="C:plasma membrane"/>
    <property type="evidence" value="ECO:0007669"/>
    <property type="project" value="UniProtKB-SubCell"/>
</dbReference>
<evidence type="ECO:0000256" key="5">
    <source>
        <dbReference type="ARBA" id="ARBA00022597"/>
    </source>
</evidence>
<feature type="transmembrane region" description="Helical" evidence="12">
    <location>
        <begin position="137"/>
        <end position="156"/>
    </location>
</feature>
<proteinExistence type="predicted"/>
<evidence type="ECO:0000256" key="12">
    <source>
        <dbReference type="SAM" id="Phobius"/>
    </source>
</evidence>
<dbReference type="Proteomes" id="UP000231987">
    <property type="component" value="Unassembled WGS sequence"/>
</dbReference>
<sequence length="453" mass="47531">MAMADITKANQTGADQIPGTQAGRARTTDENPVKRFFRATEIDTRLLGMVGALVIIWLGFQVMTGGLFDGLFLKPRNLWNLTVQTSSVAVMATGMVLVIVTRNIDLSVGSVLGFCGMIMGVLQAQVLPQYLGLGHPAIWAITLACGIAVGGAIGALHGSIVAFLNVPAFIVTLGGLLVWRGATWFVTSGQTVAPMDATFRLMGGGTEGSIGATASWIVGFLACIAIVGAILNSRKQRKRFGFPLRPVWAEYFLAILGCALVLGAVAVANHYYWPVNIARRYADANGIAWPDGGLQISHGIAIPVLVAIVVGIVMTFIATRLRFGRYVFALGGNPEAAELAGIKTRWVTVKIFTLMGVLCAIAAAISTARLNAATNAQGELDELYTIAAAVIGGTSLAGGVGTIAGAMIGALVMQSLQSGMVLLGIDTPFQRIVVGVVLVTAVWLDTVYRARAK</sequence>
<comment type="function">
    <text evidence="9">Part of the binding-protein-dependent transport system for D-xylose. Probably responsible for the translocation of the substrate across the membrane.</text>
</comment>
<accession>A0A2J0Z6E4</accession>
<dbReference type="PANTHER" id="PTHR32196">
    <property type="entry name" value="ABC TRANSPORTER PERMEASE PROTEIN YPHD-RELATED-RELATED"/>
    <property type="match status" value="1"/>
</dbReference>
<feature type="region of interest" description="Disordered" evidence="11">
    <location>
        <begin position="1"/>
        <end position="28"/>
    </location>
</feature>
<comment type="caution">
    <text evidence="13">The sequence shown here is derived from an EMBL/GenBank/DDBJ whole genome shotgun (WGS) entry which is preliminary data.</text>
</comment>
<evidence type="ECO:0000256" key="8">
    <source>
        <dbReference type="ARBA" id="ARBA00023136"/>
    </source>
</evidence>
<dbReference type="EMBL" id="NJGD01000002">
    <property type="protein sequence ID" value="PJR16077.1"/>
    <property type="molecule type" value="Genomic_DNA"/>
</dbReference>
<organism evidence="13 14">
    <name type="scientific">Rhizobium meliloti</name>
    <name type="common">Ensifer meliloti</name>
    <name type="synonym">Sinorhizobium meliloti</name>
    <dbReference type="NCBI Taxonomy" id="382"/>
    <lineage>
        <taxon>Bacteria</taxon>
        <taxon>Pseudomonadati</taxon>
        <taxon>Pseudomonadota</taxon>
        <taxon>Alphaproteobacteria</taxon>
        <taxon>Hyphomicrobiales</taxon>
        <taxon>Rhizobiaceae</taxon>
        <taxon>Sinorhizobium/Ensifer group</taxon>
        <taxon>Sinorhizobium</taxon>
    </lineage>
</organism>
<dbReference type="GO" id="GO:0022857">
    <property type="term" value="F:transmembrane transporter activity"/>
    <property type="evidence" value="ECO:0007669"/>
    <property type="project" value="InterPro"/>
</dbReference>
<dbReference type="RefSeq" id="WP_080636707.1">
    <property type="nucleotide sequence ID" value="NZ_CP141213.1"/>
</dbReference>
<dbReference type="CDD" id="cd06579">
    <property type="entry name" value="TM_PBP1_transp_AraH_like"/>
    <property type="match status" value="1"/>
</dbReference>
<dbReference type="PANTHER" id="PTHR32196:SF32">
    <property type="entry name" value="XYLOSE TRANSPORT SYSTEM PERMEASE PROTEIN XYLH"/>
    <property type="match status" value="1"/>
</dbReference>
<keyword evidence="8 12" id="KW-0472">Membrane</keyword>
<evidence type="ECO:0000256" key="4">
    <source>
        <dbReference type="ARBA" id="ARBA00022519"/>
    </source>
</evidence>
<evidence type="ECO:0000256" key="11">
    <source>
        <dbReference type="SAM" id="MobiDB-lite"/>
    </source>
</evidence>
<keyword evidence="7 12" id="KW-1133">Transmembrane helix</keyword>
<dbReference type="InterPro" id="IPR001851">
    <property type="entry name" value="ABC_transp_permease"/>
</dbReference>
<evidence type="ECO:0000256" key="9">
    <source>
        <dbReference type="ARBA" id="ARBA00035611"/>
    </source>
</evidence>
<reference evidence="13 14" key="1">
    <citation type="submission" date="2017-06" db="EMBL/GenBank/DDBJ databases">
        <title>Ensifer strains isolated from leguminous trees and herbs display diverse denitrification phenotypes with some acting as strong N2O sinks.</title>
        <authorList>
            <person name="Woliy K."/>
            <person name="Mania D."/>
            <person name="Bakken L.R."/>
            <person name="Frostegard A."/>
        </authorList>
    </citation>
    <scope>NUCLEOTIDE SEQUENCE [LARGE SCALE GENOMIC DNA]</scope>
    <source>
        <strain evidence="13 14">AC50a</strain>
    </source>
</reference>
<keyword evidence="2" id="KW-0813">Transport</keyword>
<evidence type="ECO:0000256" key="10">
    <source>
        <dbReference type="ARBA" id="ARBA00035686"/>
    </source>
</evidence>
<dbReference type="AlphaFoldDB" id="A0A2J0Z6E4"/>
<evidence type="ECO:0000256" key="2">
    <source>
        <dbReference type="ARBA" id="ARBA00022448"/>
    </source>
</evidence>
<keyword evidence="6 12" id="KW-0812">Transmembrane</keyword>
<feature type="transmembrane region" description="Helical" evidence="12">
    <location>
        <begin position="384"/>
        <end position="412"/>
    </location>
</feature>
<evidence type="ECO:0000256" key="6">
    <source>
        <dbReference type="ARBA" id="ARBA00022692"/>
    </source>
</evidence>